<name>A0A1G5PQV1_9GAMM</name>
<dbReference type="EMBL" id="FMWD01000002">
    <property type="protein sequence ID" value="SCZ51812.1"/>
    <property type="molecule type" value="Genomic_DNA"/>
</dbReference>
<evidence type="ECO:0000256" key="6">
    <source>
        <dbReference type="ARBA" id="ARBA00023136"/>
    </source>
</evidence>
<evidence type="ECO:0000256" key="5">
    <source>
        <dbReference type="ARBA" id="ARBA00022989"/>
    </source>
</evidence>
<accession>A0A1G5PQV1</accession>
<dbReference type="RefSeq" id="WP_092992474.1">
    <property type="nucleotide sequence ID" value="NZ_FMWD01000002.1"/>
</dbReference>
<feature type="transmembrane region" description="Helical" evidence="7">
    <location>
        <begin position="6"/>
        <end position="28"/>
    </location>
</feature>
<evidence type="ECO:0000256" key="1">
    <source>
        <dbReference type="ARBA" id="ARBA00004651"/>
    </source>
</evidence>
<dbReference type="STRING" id="415747.SAMN03097708_00594"/>
<evidence type="ECO:0000313" key="9">
    <source>
        <dbReference type="Proteomes" id="UP000199648"/>
    </source>
</evidence>
<gene>
    <name evidence="8" type="ORF">SAMN03097708_00594</name>
</gene>
<feature type="transmembrane region" description="Helical" evidence="7">
    <location>
        <begin position="148"/>
        <end position="168"/>
    </location>
</feature>
<feature type="transmembrane region" description="Helical" evidence="7">
    <location>
        <begin position="71"/>
        <end position="92"/>
    </location>
</feature>
<evidence type="ECO:0000256" key="2">
    <source>
        <dbReference type="ARBA" id="ARBA00009784"/>
    </source>
</evidence>
<feature type="transmembrane region" description="Helical" evidence="7">
    <location>
        <begin position="180"/>
        <end position="198"/>
    </location>
</feature>
<dbReference type="PANTHER" id="PTHR33508:SF1">
    <property type="entry name" value="UPF0056 MEMBRANE PROTEIN YHCE"/>
    <property type="match status" value="1"/>
</dbReference>
<reference evidence="8 9" key="1">
    <citation type="submission" date="2016-10" db="EMBL/GenBank/DDBJ databases">
        <authorList>
            <person name="de Groot N.N."/>
        </authorList>
    </citation>
    <scope>NUCLEOTIDE SEQUENCE [LARGE SCALE GENOMIC DNA]</scope>
    <source>
        <strain evidence="8 9">HLD2</strain>
    </source>
</reference>
<dbReference type="PANTHER" id="PTHR33508">
    <property type="entry name" value="UPF0056 MEMBRANE PROTEIN YHCE"/>
    <property type="match status" value="1"/>
</dbReference>
<evidence type="ECO:0000313" key="8">
    <source>
        <dbReference type="EMBL" id="SCZ51812.1"/>
    </source>
</evidence>
<dbReference type="GO" id="GO:0005886">
    <property type="term" value="C:plasma membrane"/>
    <property type="evidence" value="ECO:0007669"/>
    <property type="project" value="UniProtKB-SubCell"/>
</dbReference>
<dbReference type="Proteomes" id="UP000199648">
    <property type="component" value="Unassembled WGS sequence"/>
</dbReference>
<proteinExistence type="inferred from homology"/>
<protein>
    <recommendedName>
        <fullName evidence="7">UPF0056 membrane protein</fullName>
    </recommendedName>
</protein>
<comment type="similarity">
    <text evidence="2 7">Belongs to the UPF0056 (MarC) family.</text>
</comment>
<comment type="subcellular location">
    <subcellularLocation>
        <location evidence="1 7">Cell membrane</location>
        <topology evidence="1 7">Multi-pass membrane protein</topology>
    </subcellularLocation>
</comment>
<keyword evidence="5 7" id="KW-1133">Transmembrane helix</keyword>
<dbReference type="OrthoDB" id="21094at2"/>
<evidence type="ECO:0000256" key="3">
    <source>
        <dbReference type="ARBA" id="ARBA00022475"/>
    </source>
</evidence>
<keyword evidence="4 7" id="KW-0812">Transmembrane</keyword>
<keyword evidence="6 7" id="KW-0472">Membrane</keyword>
<sequence>MTELLVNQLVTLFVVVDPIGIAVIFSGLARHGDQAFRRSMALRATTLSTFILVTFFFIGEMLLRALGIGQPAFRIAGGILLFMLAIDMVFARQSGLRSATFREREEAFAKEDISVFPLAFPLLAGPGAMTTVLLMADSGKTPAVTTGMVAIIFVIMGFTLLSLTLSARVMDWLGETGANVISRLLGLILAALAIQYIVDGVRQIAVSLGI</sequence>
<dbReference type="NCBIfam" id="TIGR00427">
    <property type="entry name" value="NAAT family transporter"/>
    <property type="match status" value="1"/>
</dbReference>
<feature type="transmembrane region" description="Helical" evidence="7">
    <location>
        <begin position="113"/>
        <end position="136"/>
    </location>
</feature>
<dbReference type="InterPro" id="IPR002771">
    <property type="entry name" value="Multi_antbiot-R_MarC"/>
</dbReference>
<keyword evidence="3" id="KW-1003">Cell membrane</keyword>
<evidence type="ECO:0000256" key="7">
    <source>
        <dbReference type="RuleBase" id="RU362048"/>
    </source>
</evidence>
<evidence type="ECO:0000256" key="4">
    <source>
        <dbReference type="ARBA" id="ARBA00022692"/>
    </source>
</evidence>
<dbReference type="AlphaFoldDB" id="A0A1G5PQV1"/>
<organism evidence="8 9">
    <name type="scientific">Thiohalomonas denitrificans</name>
    <dbReference type="NCBI Taxonomy" id="415747"/>
    <lineage>
        <taxon>Bacteria</taxon>
        <taxon>Pseudomonadati</taxon>
        <taxon>Pseudomonadota</taxon>
        <taxon>Gammaproteobacteria</taxon>
        <taxon>Thiohalomonadales</taxon>
        <taxon>Thiohalomonadaceae</taxon>
        <taxon>Thiohalomonas</taxon>
    </lineage>
</organism>
<dbReference type="Pfam" id="PF01914">
    <property type="entry name" value="MarC"/>
    <property type="match status" value="1"/>
</dbReference>
<keyword evidence="9" id="KW-1185">Reference proteome</keyword>
<feature type="transmembrane region" description="Helical" evidence="7">
    <location>
        <begin position="40"/>
        <end position="59"/>
    </location>
</feature>